<feature type="transmembrane region" description="Helical" evidence="7">
    <location>
        <begin position="162"/>
        <end position="183"/>
    </location>
</feature>
<comment type="caution">
    <text evidence="9">The sequence shown here is derived from an EMBL/GenBank/DDBJ whole genome shotgun (WGS) entry which is preliminary data.</text>
</comment>
<evidence type="ECO:0000256" key="7">
    <source>
        <dbReference type="SAM" id="Phobius"/>
    </source>
</evidence>
<dbReference type="InterPro" id="IPR011701">
    <property type="entry name" value="MFS"/>
</dbReference>
<accession>A0ABX2ZR84</accession>
<feature type="transmembrane region" description="Helical" evidence="7">
    <location>
        <begin position="357"/>
        <end position="375"/>
    </location>
</feature>
<feature type="transmembrane region" description="Helical" evidence="7">
    <location>
        <begin position="104"/>
        <end position="125"/>
    </location>
</feature>
<keyword evidence="4 7" id="KW-0812">Transmembrane</keyword>
<evidence type="ECO:0000259" key="8">
    <source>
        <dbReference type="PROSITE" id="PS50850"/>
    </source>
</evidence>
<evidence type="ECO:0000256" key="6">
    <source>
        <dbReference type="ARBA" id="ARBA00023136"/>
    </source>
</evidence>
<reference evidence="9 10" key="1">
    <citation type="submission" date="2016-07" db="EMBL/GenBank/DDBJ databases">
        <authorList>
            <person name="Townsley L."/>
            <person name="Shank E.A."/>
        </authorList>
    </citation>
    <scope>NUCLEOTIDE SEQUENCE [LARGE SCALE GENOMIC DNA]</scope>
    <source>
        <strain evidence="9 10">CH01</strain>
    </source>
</reference>
<proteinExistence type="predicted"/>
<evidence type="ECO:0000256" key="4">
    <source>
        <dbReference type="ARBA" id="ARBA00022692"/>
    </source>
</evidence>
<dbReference type="InterPro" id="IPR036259">
    <property type="entry name" value="MFS_trans_sf"/>
</dbReference>
<feature type="transmembrane region" description="Helical" evidence="7">
    <location>
        <begin position="137"/>
        <end position="156"/>
    </location>
</feature>
<feature type="transmembrane region" description="Helical" evidence="7">
    <location>
        <begin position="226"/>
        <end position="245"/>
    </location>
</feature>
<evidence type="ECO:0000256" key="2">
    <source>
        <dbReference type="ARBA" id="ARBA00022448"/>
    </source>
</evidence>
<dbReference type="PANTHER" id="PTHR23501:SF170">
    <property type="entry name" value="MULTIDRUG RESISTANCE PROTEIN 3"/>
    <property type="match status" value="1"/>
</dbReference>
<feature type="transmembrane region" description="Helical" evidence="7">
    <location>
        <begin position="266"/>
        <end position="289"/>
    </location>
</feature>
<keyword evidence="2" id="KW-0813">Transport</keyword>
<organism evidence="9 10">
    <name type="scientific">Gottfriedia luciferensis</name>
    <dbReference type="NCBI Taxonomy" id="178774"/>
    <lineage>
        <taxon>Bacteria</taxon>
        <taxon>Bacillati</taxon>
        <taxon>Bacillota</taxon>
        <taxon>Bacilli</taxon>
        <taxon>Bacillales</taxon>
        <taxon>Bacillaceae</taxon>
        <taxon>Gottfriedia</taxon>
    </lineage>
</organism>
<evidence type="ECO:0000313" key="10">
    <source>
        <dbReference type="Proteomes" id="UP000094580"/>
    </source>
</evidence>
<evidence type="ECO:0000256" key="1">
    <source>
        <dbReference type="ARBA" id="ARBA00004651"/>
    </source>
</evidence>
<feature type="transmembrane region" description="Helical" evidence="7">
    <location>
        <begin position="301"/>
        <end position="318"/>
    </location>
</feature>
<evidence type="ECO:0000256" key="5">
    <source>
        <dbReference type="ARBA" id="ARBA00022989"/>
    </source>
</evidence>
<feature type="transmembrane region" description="Helical" evidence="7">
    <location>
        <begin position="76"/>
        <end position="98"/>
    </location>
</feature>
<feature type="transmembrane region" description="Helical" evidence="7">
    <location>
        <begin position="469"/>
        <end position="488"/>
    </location>
</feature>
<protein>
    <submittedName>
        <fullName evidence="9">MFS transporter</fullName>
    </submittedName>
</protein>
<feature type="domain" description="Major facilitator superfamily (MFS) profile" evidence="8">
    <location>
        <begin position="11"/>
        <end position="492"/>
    </location>
</feature>
<dbReference type="RefSeq" id="WP_069033363.1">
    <property type="nucleotide sequence ID" value="NZ_MDKC01000009.1"/>
</dbReference>
<dbReference type="InterPro" id="IPR004638">
    <property type="entry name" value="EmrB-like"/>
</dbReference>
<name>A0ABX2ZR84_9BACI</name>
<feature type="transmembrane region" description="Helical" evidence="7">
    <location>
        <begin position="396"/>
        <end position="413"/>
    </location>
</feature>
<dbReference type="Proteomes" id="UP000094580">
    <property type="component" value="Unassembled WGS sequence"/>
</dbReference>
<feature type="transmembrane region" description="Helical" evidence="7">
    <location>
        <begin position="195"/>
        <end position="214"/>
    </location>
</feature>
<feature type="transmembrane region" description="Helical" evidence="7">
    <location>
        <begin position="325"/>
        <end position="345"/>
    </location>
</feature>
<feature type="transmembrane region" description="Helical" evidence="7">
    <location>
        <begin position="46"/>
        <end position="64"/>
    </location>
</feature>
<dbReference type="NCBIfam" id="TIGR00711">
    <property type="entry name" value="efflux_EmrB"/>
    <property type="match status" value="1"/>
</dbReference>
<dbReference type="PROSITE" id="PS50850">
    <property type="entry name" value="MFS"/>
    <property type="match status" value="1"/>
</dbReference>
<keyword evidence="6 7" id="KW-0472">Membrane</keyword>
<evidence type="ECO:0000256" key="3">
    <source>
        <dbReference type="ARBA" id="ARBA00022475"/>
    </source>
</evidence>
<dbReference type="SUPFAM" id="SSF103473">
    <property type="entry name" value="MFS general substrate transporter"/>
    <property type="match status" value="1"/>
</dbReference>
<dbReference type="InterPro" id="IPR020846">
    <property type="entry name" value="MFS_dom"/>
</dbReference>
<dbReference type="Gene3D" id="1.20.1250.20">
    <property type="entry name" value="MFS general substrate transporter like domains"/>
    <property type="match status" value="1"/>
</dbReference>
<dbReference type="Pfam" id="PF07690">
    <property type="entry name" value="MFS_1"/>
    <property type="match status" value="1"/>
</dbReference>
<gene>
    <name evidence="9" type="ORF">BED47_20030</name>
</gene>
<keyword evidence="5 7" id="KW-1133">Transmembrane helix</keyword>
<comment type="subcellular location">
    <subcellularLocation>
        <location evidence="1">Cell membrane</location>
        <topology evidence="1">Multi-pass membrane protein</topology>
    </subcellularLocation>
</comment>
<dbReference type="EMBL" id="MDKC01000009">
    <property type="protein sequence ID" value="ODG92270.1"/>
    <property type="molecule type" value="Genomic_DNA"/>
</dbReference>
<dbReference type="Gene3D" id="1.20.1720.10">
    <property type="entry name" value="Multidrug resistance protein D"/>
    <property type="match status" value="1"/>
</dbReference>
<sequence>MVSKDSKVGFVVAGLLLGMLMAAMDNTIVSASMPTIVGELGGLDQFIWVTSAYLVATMASMPIFGKLSDMYGRKRFYLLGLIIFLIGSALCGTANSIVQLSVYRAIQGIGGGSLMPIAFTIIFDIFPPEKRGKMTGLFGAVFGLSSVFGPLLGAYITDQIDWRWIFYINLPLGIISLYLISQFYKENLHLRKLKIDWFGAITLVGSVVSLMFALELGGNEYDWNSGPIISLFAIFAVLFIAFILIERKVEEPIISFSLFKKQLFAATQGVAFFYGSAFIITTVLIPLFVQSVYGGTATNSGIILIPMMLGSVVGSQVAGQSVRKFSYRSIMLVSVVLFFIGMYLLSTLDTNTARSTVTFYMIIAGLGMGCSFSLLSMATQHKIEPQKRGIATSTNTFFRTLGMTIGVTIFGTIQNHVFKNKVSDLLGNLGAFGGKVDSRALLSADARAKIPPEVLHKISEAMAHSVATTFKWTLIPITLGFIAIILMGKEKLTFEVKENRAKKAQ</sequence>
<keyword evidence="3" id="KW-1003">Cell membrane</keyword>
<evidence type="ECO:0000313" key="9">
    <source>
        <dbReference type="EMBL" id="ODG92270.1"/>
    </source>
</evidence>
<dbReference type="CDD" id="cd17502">
    <property type="entry name" value="MFS_Azr1_MDR_like"/>
    <property type="match status" value="1"/>
</dbReference>
<keyword evidence="10" id="KW-1185">Reference proteome</keyword>
<dbReference type="PANTHER" id="PTHR23501">
    <property type="entry name" value="MAJOR FACILITATOR SUPERFAMILY"/>
    <property type="match status" value="1"/>
</dbReference>